<keyword evidence="3" id="KW-1185">Reference proteome</keyword>
<dbReference type="PANTHER" id="PTHR35908">
    <property type="entry name" value="HYPOTHETICAL FUSION PROTEIN"/>
    <property type="match status" value="1"/>
</dbReference>
<accession>A0ABV2UK38</accession>
<dbReference type="InterPro" id="IPR041581">
    <property type="entry name" value="Glyoxalase_6"/>
</dbReference>
<reference evidence="2 3" key="1">
    <citation type="submission" date="2024-06" db="EMBL/GenBank/DDBJ databases">
        <title>The Natural Products Discovery Center: Release of the First 8490 Sequenced Strains for Exploring Actinobacteria Biosynthetic Diversity.</title>
        <authorList>
            <person name="Kalkreuter E."/>
            <person name="Kautsar S.A."/>
            <person name="Yang D."/>
            <person name="Bader C.D."/>
            <person name="Teijaro C.N."/>
            <person name="Fluegel L."/>
            <person name="Davis C.M."/>
            <person name="Simpson J.R."/>
            <person name="Lauterbach L."/>
            <person name="Steele A.D."/>
            <person name="Gui C."/>
            <person name="Meng S."/>
            <person name="Li G."/>
            <person name="Viehrig K."/>
            <person name="Ye F."/>
            <person name="Su P."/>
            <person name="Kiefer A.F."/>
            <person name="Nichols A."/>
            <person name="Cepeda A.J."/>
            <person name="Yan W."/>
            <person name="Fan B."/>
            <person name="Jiang Y."/>
            <person name="Adhikari A."/>
            <person name="Zheng C.-J."/>
            <person name="Schuster L."/>
            <person name="Cowan T.M."/>
            <person name="Smanski M.J."/>
            <person name="Chevrette M.G."/>
            <person name="De Carvalho L.P.S."/>
            <person name="Shen B."/>
        </authorList>
    </citation>
    <scope>NUCLEOTIDE SEQUENCE [LARGE SCALE GENOMIC DNA]</scope>
    <source>
        <strain evidence="2 3">NPDC005137</strain>
    </source>
</reference>
<sequence>MRLITITQDYYGLTERNAELARRISAVARKLGALAVPSAVQTVQVTVDVLVGRAVIPFWRALLGYQDRANSPEDLIDPQRRAAPFYFQQMDTPRRQRNRVHIDVWVPYDQAEARIAAAIAAGGRLVTDAHAPSHWVLADAEGNEACVGVAGWTGPEPSRS</sequence>
<evidence type="ECO:0000313" key="3">
    <source>
        <dbReference type="Proteomes" id="UP001550044"/>
    </source>
</evidence>
<evidence type="ECO:0000313" key="2">
    <source>
        <dbReference type="EMBL" id="MET8437444.1"/>
    </source>
</evidence>
<dbReference type="Proteomes" id="UP001550044">
    <property type="component" value="Unassembled WGS sequence"/>
</dbReference>
<dbReference type="Pfam" id="PF18029">
    <property type="entry name" value="Glyoxalase_6"/>
    <property type="match status" value="1"/>
</dbReference>
<name>A0ABV2UK38_9ACTN</name>
<dbReference type="Gene3D" id="3.10.180.10">
    <property type="entry name" value="2,3-Dihydroxybiphenyl 1,2-Dioxygenase, domain 1"/>
    <property type="match status" value="1"/>
</dbReference>
<feature type="domain" description="Glyoxalase-like" evidence="1">
    <location>
        <begin position="44"/>
        <end position="147"/>
    </location>
</feature>
<dbReference type="EMBL" id="JBEXIP010000038">
    <property type="protein sequence ID" value="MET8437444.1"/>
    <property type="molecule type" value="Genomic_DNA"/>
</dbReference>
<evidence type="ECO:0000259" key="1">
    <source>
        <dbReference type="Pfam" id="PF18029"/>
    </source>
</evidence>
<dbReference type="RefSeq" id="WP_356712098.1">
    <property type="nucleotide sequence ID" value="NZ_JBEXIP010000038.1"/>
</dbReference>
<comment type="caution">
    <text evidence="2">The sequence shown here is derived from an EMBL/GenBank/DDBJ whole genome shotgun (WGS) entry which is preliminary data.</text>
</comment>
<proteinExistence type="predicted"/>
<gene>
    <name evidence="2" type="ORF">ABZV61_32765</name>
</gene>
<dbReference type="PANTHER" id="PTHR35908:SF1">
    <property type="entry name" value="CONSERVED PROTEIN"/>
    <property type="match status" value="1"/>
</dbReference>
<organism evidence="2 3">
    <name type="scientific">Streptomyces sp. 900116325</name>
    <dbReference type="NCBI Taxonomy" id="3154295"/>
    <lineage>
        <taxon>Bacteria</taxon>
        <taxon>Bacillati</taxon>
        <taxon>Actinomycetota</taxon>
        <taxon>Actinomycetes</taxon>
        <taxon>Kitasatosporales</taxon>
        <taxon>Streptomycetaceae</taxon>
        <taxon>Streptomyces</taxon>
    </lineage>
</organism>
<protein>
    <submittedName>
        <fullName evidence="2">VOC family protein</fullName>
    </submittedName>
</protein>
<dbReference type="InterPro" id="IPR029068">
    <property type="entry name" value="Glyas_Bleomycin-R_OHBP_Dase"/>
</dbReference>